<protein>
    <submittedName>
        <fullName evidence="1">Uncharacterized protein</fullName>
    </submittedName>
</protein>
<dbReference type="Pfam" id="PF14735">
    <property type="entry name" value="HAUS4"/>
    <property type="match status" value="1"/>
</dbReference>
<dbReference type="InParanoid" id="S2JUR7"/>
<dbReference type="InterPro" id="IPR029327">
    <property type="entry name" value="HAUS4"/>
</dbReference>
<accession>S2JUR7</accession>
<sequence length="174" mass="20075">MFTNKEKVAEIEQQLSQAKKNNVARFRNELLLREIQKVEQGSLSRNLDEAVKLKYNQVSEYITVSSLNIATMHQTMTQMNEMKSDLRDKQVNLGKRVADYVKTILEMLDVTWTVIEQFKCKAQKDKNIALDDHYAALVDAMLLKTKILQLSILIGTYSDPDFVTALQTLRYVDL</sequence>
<dbReference type="OMA" id="ALDDHYA"/>
<dbReference type="OrthoDB" id="66964at2759"/>
<name>S2JUR7_MUCC1</name>
<gene>
    <name evidence="1" type="ORF">HMPREF1544_09706</name>
</gene>
<dbReference type="EMBL" id="KE124067">
    <property type="protein sequence ID" value="EPB83545.1"/>
    <property type="molecule type" value="Genomic_DNA"/>
</dbReference>
<dbReference type="VEuPathDB" id="FungiDB:HMPREF1544_09706"/>
<reference evidence="2" key="1">
    <citation type="submission" date="2013-05" db="EMBL/GenBank/DDBJ databases">
        <title>The Genome sequence of Mucor circinelloides f. circinelloides 1006PhL.</title>
        <authorList>
            <consortium name="The Broad Institute Genomics Platform"/>
            <person name="Cuomo C."/>
            <person name="Earl A."/>
            <person name="Findley K."/>
            <person name="Lee S.C."/>
            <person name="Walker B."/>
            <person name="Young S."/>
            <person name="Zeng Q."/>
            <person name="Gargeya S."/>
            <person name="Fitzgerald M."/>
            <person name="Haas B."/>
            <person name="Abouelleil A."/>
            <person name="Allen A.W."/>
            <person name="Alvarado L."/>
            <person name="Arachchi H.M."/>
            <person name="Berlin A.M."/>
            <person name="Chapman S.B."/>
            <person name="Gainer-Dewar J."/>
            <person name="Goldberg J."/>
            <person name="Griggs A."/>
            <person name="Gujja S."/>
            <person name="Hansen M."/>
            <person name="Howarth C."/>
            <person name="Imamovic A."/>
            <person name="Ireland A."/>
            <person name="Larimer J."/>
            <person name="McCowan C."/>
            <person name="Murphy C."/>
            <person name="Pearson M."/>
            <person name="Poon T.W."/>
            <person name="Priest M."/>
            <person name="Roberts A."/>
            <person name="Saif S."/>
            <person name="Shea T."/>
            <person name="Sisk P."/>
            <person name="Sykes S."/>
            <person name="Wortman J."/>
            <person name="Nusbaum C."/>
            <person name="Birren B."/>
        </authorList>
    </citation>
    <scope>NUCLEOTIDE SEQUENCE [LARGE SCALE GENOMIC DNA]</scope>
    <source>
        <strain evidence="2">1006PhL</strain>
    </source>
</reference>
<proteinExistence type="predicted"/>
<dbReference type="GO" id="GO:0070652">
    <property type="term" value="C:HAUS complex"/>
    <property type="evidence" value="ECO:0007669"/>
    <property type="project" value="InterPro"/>
</dbReference>
<dbReference type="Proteomes" id="UP000014254">
    <property type="component" value="Unassembled WGS sequence"/>
</dbReference>
<organism evidence="1 2">
    <name type="scientific">Mucor circinelloides f. circinelloides (strain 1006PhL)</name>
    <name type="common">Mucormycosis agent</name>
    <name type="synonym">Calyptromyces circinelloides</name>
    <dbReference type="NCBI Taxonomy" id="1220926"/>
    <lineage>
        <taxon>Eukaryota</taxon>
        <taxon>Fungi</taxon>
        <taxon>Fungi incertae sedis</taxon>
        <taxon>Mucoromycota</taxon>
        <taxon>Mucoromycotina</taxon>
        <taxon>Mucoromycetes</taxon>
        <taxon>Mucorales</taxon>
        <taxon>Mucorineae</taxon>
        <taxon>Mucoraceae</taxon>
        <taxon>Mucor</taxon>
    </lineage>
</organism>
<keyword evidence="2" id="KW-1185">Reference proteome</keyword>
<dbReference type="AlphaFoldDB" id="S2JUR7"/>
<dbReference type="STRING" id="1220926.S2JUR7"/>
<evidence type="ECO:0000313" key="1">
    <source>
        <dbReference type="EMBL" id="EPB83545.1"/>
    </source>
</evidence>
<evidence type="ECO:0000313" key="2">
    <source>
        <dbReference type="Proteomes" id="UP000014254"/>
    </source>
</evidence>
<dbReference type="GO" id="GO:0051225">
    <property type="term" value="P:spindle assembly"/>
    <property type="evidence" value="ECO:0007669"/>
    <property type="project" value="InterPro"/>
</dbReference>